<dbReference type="Proteomes" id="UP001147782">
    <property type="component" value="Unassembled WGS sequence"/>
</dbReference>
<accession>A0A9W9R7L9</accession>
<protein>
    <submittedName>
        <fullName evidence="1">Uncharacterized protein</fullName>
    </submittedName>
</protein>
<dbReference type="RefSeq" id="XP_056549255.1">
    <property type="nucleotide sequence ID" value="XM_056705357.1"/>
</dbReference>
<reference evidence="1" key="1">
    <citation type="submission" date="2022-11" db="EMBL/GenBank/DDBJ databases">
        <authorList>
            <person name="Petersen C."/>
        </authorList>
    </citation>
    <scope>NUCLEOTIDE SEQUENCE</scope>
    <source>
        <strain evidence="1">IBT 29864</strain>
    </source>
</reference>
<keyword evidence="2" id="KW-1185">Reference proteome</keyword>
<organism evidence="1 2">
    <name type="scientific">Penicillium cataractarum</name>
    <dbReference type="NCBI Taxonomy" id="2100454"/>
    <lineage>
        <taxon>Eukaryota</taxon>
        <taxon>Fungi</taxon>
        <taxon>Dikarya</taxon>
        <taxon>Ascomycota</taxon>
        <taxon>Pezizomycotina</taxon>
        <taxon>Eurotiomycetes</taxon>
        <taxon>Eurotiomycetidae</taxon>
        <taxon>Eurotiales</taxon>
        <taxon>Aspergillaceae</taxon>
        <taxon>Penicillium</taxon>
    </lineage>
</organism>
<dbReference type="GeneID" id="81444536"/>
<evidence type="ECO:0000313" key="2">
    <source>
        <dbReference type="Proteomes" id="UP001147782"/>
    </source>
</evidence>
<gene>
    <name evidence="1" type="ORF">N7496_012444</name>
</gene>
<sequence>MAYRDFQYRLDRLPNEPRSPLLDDDGAPLYETQEKSLLIKIIRQNDTTRLQQYISAYSGATVIAPSEAGHPWFHDPFWVAAAYGNTETWQLLLEQYDIASAGNTPSY</sequence>
<reference evidence="1" key="2">
    <citation type="journal article" date="2023" name="IMA Fungus">
        <title>Comparative genomic study of the Penicillium genus elucidates a diverse pangenome and 15 lateral gene transfer events.</title>
        <authorList>
            <person name="Petersen C."/>
            <person name="Sorensen T."/>
            <person name="Nielsen M.R."/>
            <person name="Sondergaard T.E."/>
            <person name="Sorensen J.L."/>
            <person name="Fitzpatrick D.A."/>
            <person name="Frisvad J.C."/>
            <person name="Nielsen K.L."/>
        </authorList>
    </citation>
    <scope>NUCLEOTIDE SEQUENCE</scope>
    <source>
        <strain evidence="1">IBT 29864</strain>
    </source>
</reference>
<dbReference type="AlphaFoldDB" id="A0A9W9R7L9"/>
<name>A0A9W9R7L9_9EURO</name>
<dbReference type="EMBL" id="JAPZBS010000010">
    <property type="protein sequence ID" value="KAJ5355232.1"/>
    <property type="molecule type" value="Genomic_DNA"/>
</dbReference>
<evidence type="ECO:0000313" key="1">
    <source>
        <dbReference type="EMBL" id="KAJ5355232.1"/>
    </source>
</evidence>
<comment type="caution">
    <text evidence="1">The sequence shown here is derived from an EMBL/GenBank/DDBJ whole genome shotgun (WGS) entry which is preliminary data.</text>
</comment>
<proteinExistence type="predicted"/>